<dbReference type="GO" id="GO:0005524">
    <property type="term" value="F:ATP binding"/>
    <property type="evidence" value="ECO:0007669"/>
    <property type="project" value="UniProtKB-KW"/>
</dbReference>
<organism evidence="1 2">
    <name type="scientific">Tumebacillus lipolyticus</name>
    <dbReference type="NCBI Taxonomy" id="1280370"/>
    <lineage>
        <taxon>Bacteria</taxon>
        <taxon>Bacillati</taxon>
        <taxon>Bacillota</taxon>
        <taxon>Bacilli</taxon>
        <taxon>Bacillales</taxon>
        <taxon>Alicyclobacillaceae</taxon>
        <taxon>Tumebacillus</taxon>
    </lineage>
</organism>
<dbReference type="Gene3D" id="3.30.565.10">
    <property type="entry name" value="Histidine kinase-like ATPase, C-terminal domain"/>
    <property type="match status" value="1"/>
</dbReference>
<evidence type="ECO:0000313" key="2">
    <source>
        <dbReference type="Proteomes" id="UP001597343"/>
    </source>
</evidence>
<keyword evidence="1" id="KW-0067">ATP-binding</keyword>
<evidence type="ECO:0000313" key="1">
    <source>
        <dbReference type="EMBL" id="MFD2172445.1"/>
    </source>
</evidence>
<reference evidence="2" key="1">
    <citation type="journal article" date="2019" name="Int. J. Syst. Evol. Microbiol.">
        <title>The Global Catalogue of Microorganisms (GCM) 10K type strain sequencing project: providing services to taxonomists for standard genome sequencing and annotation.</title>
        <authorList>
            <consortium name="The Broad Institute Genomics Platform"/>
            <consortium name="The Broad Institute Genome Sequencing Center for Infectious Disease"/>
            <person name="Wu L."/>
            <person name="Ma J."/>
        </authorList>
    </citation>
    <scope>NUCLEOTIDE SEQUENCE [LARGE SCALE GENOMIC DNA]</scope>
    <source>
        <strain evidence="2">CGMCC 1.13574</strain>
    </source>
</reference>
<sequence>MLVVTFPYRLKRDTMYDLLNQVINADNYPRDYEIHFDFTRLGFIEPVGVTVLANLVEWLMKLGVQVVFKHNIFRDSNKYLDDSLFFEKYLLQKLHHTSTPRATTIPLQAVTYQSSYQWLDWFIQWLSQRLSMNMASLLNIRTCMEEIFNNIKDHSKENLGCVFAQHFPQKESGIVSIAISDFGVGIPVTMAQRYYGLTDSQAISQATMLGVSSQTTPQNRGAGLGVLINNVVLNNRGNVYIHSNHGILNCKYNSGGVDRITQNTSGYYPGTLIEIEMRTDTIEYVHDDGEEFEW</sequence>
<dbReference type="InterPro" id="IPR036890">
    <property type="entry name" value="HATPase_C_sf"/>
</dbReference>
<keyword evidence="2" id="KW-1185">Reference proteome</keyword>
<comment type="caution">
    <text evidence="1">The sequence shown here is derived from an EMBL/GenBank/DDBJ whole genome shotgun (WGS) entry which is preliminary data.</text>
</comment>
<dbReference type="RefSeq" id="WP_386049830.1">
    <property type="nucleotide sequence ID" value="NZ_JBHUIO010000026.1"/>
</dbReference>
<dbReference type="Proteomes" id="UP001597343">
    <property type="component" value="Unassembled WGS sequence"/>
</dbReference>
<gene>
    <name evidence="1" type="ORF">ACFSOY_21095</name>
</gene>
<keyword evidence="1" id="KW-0547">Nucleotide-binding</keyword>
<protein>
    <submittedName>
        <fullName evidence="1">ATP-binding protein</fullName>
    </submittedName>
</protein>
<accession>A0ABW5A4M0</accession>
<proteinExistence type="predicted"/>
<dbReference type="SUPFAM" id="SSF55874">
    <property type="entry name" value="ATPase domain of HSP90 chaperone/DNA topoisomerase II/histidine kinase"/>
    <property type="match status" value="1"/>
</dbReference>
<name>A0ABW5A4M0_9BACL</name>
<dbReference type="EMBL" id="JBHUIO010000026">
    <property type="protein sequence ID" value="MFD2172445.1"/>
    <property type="molecule type" value="Genomic_DNA"/>
</dbReference>